<reference evidence="1" key="1">
    <citation type="submission" date="2019-08" db="EMBL/GenBank/DDBJ databases">
        <authorList>
            <person name="Kucharzyk K."/>
            <person name="Murdoch R.W."/>
            <person name="Higgins S."/>
            <person name="Loffler F."/>
        </authorList>
    </citation>
    <scope>NUCLEOTIDE SEQUENCE</scope>
</reference>
<dbReference type="InterPro" id="IPR036737">
    <property type="entry name" value="OmpA-like_sf"/>
</dbReference>
<comment type="caution">
    <text evidence="1">The sequence shown here is derived from an EMBL/GenBank/DDBJ whole genome shotgun (WGS) entry which is preliminary data.</text>
</comment>
<dbReference type="SUPFAM" id="SSF103088">
    <property type="entry name" value="OmpA-like"/>
    <property type="match status" value="1"/>
</dbReference>
<name>A0A644TT79_9ZZZZ</name>
<dbReference type="Gene3D" id="3.30.1330.60">
    <property type="entry name" value="OmpA-like domain"/>
    <property type="match status" value="1"/>
</dbReference>
<evidence type="ECO:0008006" key="2">
    <source>
        <dbReference type="Google" id="ProtNLM"/>
    </source>
</evidence>
<gene>
    <name evidence="1" type="ORF">SDC9_15926</name>
</gene>
<protein>
    <recommendedName>
        <fullName evidence="2">OmpA-like domain-containing protein</fullName>
    </recommendedName>
</protein>
<dbReference type="AlphaFoldDB" id="A0A644TT79"/>
<evidence type="ECO:0000313" key="1">
    <source>
        <dbReference type="EMBL" id="MPL70173.1"/>
    </source>
</evidence>
<organism evidence="1">
    <name type="scientific">bioreactor metagenome</name>
    <dbReference type="NCBI Taxonomy" id="1076179"/>
    <lineage>
        <taxon>unclassified sequences</taxon>
        <taxon>metagenomes</taxon>
        <taxon>ecological metagenomes</taxon>
    </lineage>
</organism>
<sequence length="426" mass="49246">MKKLILSLVLMMFAMSLTAQPKPNVANPQTKEKATLSCSKIIIPTMPRQRTQRGVAPQKQYPEKFEAFICFEKGQHTYTKDGLDVLDSVYKLAFDQENGKFYKITIIGYDDNQALSEQSSSLARDRAIRVFDYFASREGTEYIVRRTPSKYYHSCNGETECVIKYKMPFDFKWINLTGKPQTEKTINGVDLTSKAYILVENNPEEALGKFNDYYFPMQDTTIVSKNMSMLKMPKGALGSLTHTKDTIDAQMDLSFEDYLSFEEITNNYSLVPHKRQFILKAGYFVVKSNRQPNYETCKQKENYKPEITIRLPLEMQQNEARLKFFAKTYNPNGTWEYKAVPTTKDKDRETKLEAIIGNFTAFQLDTIYVGKKVAEDEMSNYFYPAKEGEPGAFRALGGWLKPYKLDKRGTIIMKKDMEIMLRKPKE</sequence>
<proteinExistence type="predicted"/>
<dbReference type="EMBL" id="VSSQ01000051">
    <property type="protein sequence ID" value="MPL70173.1"/>
    <property type="molecule type" value="Genomic_DNA"/>
</dbReference>
<accession>A0A644TT79</accession>